<dbReference type="OrthoDB" id="10020998at2"/>
<evidence type="ECO:0000256" key="3">
    <source>
        <dbReference type="SAM" id="Phobius"/>
    </source>
</evidence>
<proteinExistence type="predicted"/>
<feature type="compositionally biased region" description="Low complexity" evidence="2">
    <location>
        <begin position="191"/>
        <end position="212"/>
    </location>
</feature>
<feature type="coiled-coil region" evidence="1">
    <location>
        <begin position="309"/>
        <end position="343"/>
    </location>
</feature>
<gene>
    <name evidence="4" type="ORF">CCR94_11190</name>
</gene>
<dbReference type="EMBL" id="NHSJ01000071">
    <property type="protein sequence ID" value="PPQ30823.1"/>
    <property type="molecule type" value="Genomic_DNA"/>
</dbReference>
<feature type="compositionally biased region" description="Polar residues" evidence="2">
    <location>
        <begin position="1"/>
        <end position="14"/>
    </location>
</feature>
<dbReference type="RefSeq" id="WP_104507943.1">
    <property type="nucleotide sequence ID" value="NZ_JACIGC010000002.1"/>
</dbReference>
<feature type="region of interest" description="Disordered" evidence="2">
    <location>
        <begin position="179"/>
        <end position="301"/>
    </location>
</feature>
<accession>A0A2S6N883</accession>
<keyword evidence="5" id="KW-1185">Reference proteome</keyword>
<feature type="compositionally biased region" description="Basic and acidic residues" evidence="2">
    <location>
        <begin position="129"/>
        <end position="152"/>
    </location>
</feature>
<reference evidence="4 5" key="1">
    <citation type="journal article" date="2018" name="Arch. Microbiol.">
        <title>New insights into the metabolic potential of the phototrophic purple bacterium Rhodopila globiformis DSM 161(T) from its draft genome sequence and evidence for a vanadium-dependent nitrogenase.</title>
        <authorList>
            <person name="Imhoff J.F."/>
            <person name="Rahn T."/>
            <person name="Kunzel S."/>
            <person name="Neulinger S.C."/>
        </authorList>
    </citation>
    <scope>NUCLEOTIDE SEQUENCE [LARGE SCALE GENOMIC DNA]</scope>
    <source>
        <strain evidence="4 5">DSM 16996</strain>
    </source>
</reference>
<name>A0A2S6N883_9HYPH</name>
<sequence length="543" mass="55022">MNAQNGQGEDQQASAKLAGDDRPAAVAPPAPAIQGNASETPDESQPKLESPSTHEVSGASKSEPAQPPAEKKVEPPVAAAAPAPKSEPVRPKVQKSDPPPPFKTAPASAAVKPAPRNFARPPQDAAQPLKDDAARPLKEDAAPPKLETEQTGKPRKKSVLPLATVVGVALIGGWYYLSTRDGAPDISSAPADTDAAKPTVKAAAAPPDASSAESVKTEAAPPESAKIASDRSEAAKPDVAPTPSEPSAQNEAPPAKEAETPASAPPPAVVEKAEPAPASPAGVKAEAAPAKADAADGPSVRERELVEHLVDTRAELSDTQAQVAQTQTQLLEMTRRLAAAEAKLNAPKEPPEVASTRAADAAARVVLAESALAALRQGGDAAALIGGLERLGGDADRIAQMRAGLSTPTLAKLTAEFSALSPRIVAAAAPPPPPQQSAEDAAKSPGEKVITYLETHASKLVKLRAAGPTAPAVSPEDQAAAHVAKALKLLNAGDLAGAVAEQAMLPEASRAVTADWASAANVRLAAEGAARAEFEAALRNVAP</sequence>
<keyword evidence="3" id="KW-0472">Membrane</keyword>
<feature type="compositionally biased region" description="Low complexity" evidence="2">
    <location>
        <begin position="275"/>
        <end position="298"/>
    </location>
</feature>
<dbReference type="Proteomes" id="UP000239089">
    <property type="component" value="Unassembled WGS sequence"/>
</dbReference>
<organism evidence="4 5">
    <name type="scientific">Rhodoblastus sphagnicola</name>
    <dbReference type="NCBI Taxonomy" id="333368"/>
    <lineage>
        <taxon>Bacteria</taxon>
        <taxon>Pseudomonadati</taxon>
        <taxon>Pseudomonadota</taxon>
        <taxon>Alphaproteobacteria</taxon>
        <taxon>Hyphomicrobiales</taxon>
        <taxon>Rhodoblastaceae</taxon>
        <taxon>Rhodoblastus</taxon>
    </lineage>
</organism>
<evidence type="ECO:0000256" key="2">
    <source>
        <dbReference type="SAM" id="MobiDB-lite"/>
    </source>
</evidence>
<evidence type="ECO:0000313" key="5">
    <source>
        <dbReference type="Proteomes" id="UP000239089"/>
    </source>
</evidence>
<protein>
    <submittedName>
        <fullName evidence="4">Uncharacterized protein</fullName>
    </submittedName>
</protein>
<feature type="compositionally biased region" description="Low complexity" evidence="2">
    <location>
        <begin position="75"/>
        <end position="86"/>
    </location>
</feature>
<keyword evidence="1" id="KW-0175">Coiled coil</keyword>
<evidence type="ECO:0000313" key="4">
    <source>
        <dbReference type="EMBL" id="PPQ30823.1"/>
    </source>
</evidence>
<dbReference type="AlphaFoldDB" id="A0A2S6N883"/>
<comment type="caution">
    <text evidence="4">The sequence shown here is derived from an EMBL/GenBank/DDBJ whole genome shotgun (WGS) entry which is preliminary data.</text>
</comment>
<feature type="transmembrane region" description="Helical" evidence="3">
    <location>
        <begin position="159"/>
        <end position="177"/>
    </location>
</feature>
<evidence type="ECO:0000256" key="1">
    <source>
        <dbReference type="SAM" id="Coils"/>
    </source>
</evidence>
<feature type="region of interest" description="Disordered" evidence="2">
    <location>
        <begin position="1"/>
        <end position="162"/>
    </location>
</feature>
<keyword evidence="3" id="KW-0812">Transmembrane</keyword>
<keyword evidence="3" id="KW-1133">Transmembrane helix</keyword>